<reference evidence="1 2" key="1">
    <citation type="submission" date="2015-08" db="EMBL/GenBank/DDBJ databases">
        <authorList>
            <person name="Babu N.S."/>
            <person name="Beckwith C.J."/>
            <person name="Beseler K.G."/>
            <person name="Brison A."/>
            <person name="Carone J.V."/>
            <person name="Caskin T.P."/>
            <person name="Diamond M."/>
            <person name="Durham M.E."/>
            <person name="Foxe J.M."/>
            <person name="Go M."/>
            <person name="Henderson B.A."/>
            <person name="Jones I.B."/>
            <person name="McGettigan J.A."/>
            <person name="Micheletti S.J."/>
            <person name="Nasrallah M.E."/>
            <person name="Ortiz D."/>
            <person name="Piller C.R."/>
            <person name="Privatt S.R."/>
            <person name="Schneider S.L."/>
            <person name="Sharp S."/>
            <person name="Smith T.C."/>
            <person name="Stanton J.D."/>
            <person name="Ullery H.E."/>
            <person name="Wilson R.J."/>
            <person name="Serrano M.G."/>
            <person name="Buck G."/>
            <person name="Lee V."/>
            <person name="Wang Y."/>
            <person name="Carvalho R."/>
            <person name="Voegtly L."/>
            <person name="Shi R."/>
            <person name="Duckworth R."/>
            <person name="Johnson A."/>
            <person name="Loviza R."/>
            <person name="Walstead R."/>
            <person name="Shah Z."/>
            <person name="Kiflezghi M."/>
            <person name="Wade K."/>
            <person name="Ball S.L."/>
            <person name="Bradley K.W."/>
            <person name="Asai D.J."/>
            <person name="Bowman C.A."/>
            <person name="Russell D.A."/>
            <person name="Pope W.H."/>
            <person name="Jacobs-Sera D."/>
            <person name="Hendrix R.W."/>
            <person name="Hatfull G.F."/>
        </authorList>
    </citation>
    <scope>NUCLEOTIDE SEQUENCE [LARGE SCALE GENOMIC DNA]</scope>
    <source>
        <strain evidence="1 2">DSM 27648</strain>
    </source>
</reference>
<accession>A0A0K1PP91</accession>
<dbReference type="EMBL" id="CP012333">
    <property type="protein sequence ID" value="AKU95360.1"/>
    <property type="molecule type" value="Genomic_DNA"/>
</dbReference>
<dbReference type="STRING" id="1391654.AKJ09_02024"/>
<dbReference type="AlphaFoldDB" id="A0A0K1PP91"/>
<name>A0A0K1PP91_9BACT</name>
<protein>
    <submittedName>
        <fullName evidence="1">Uncharacterized protein</fullName>
    </submittedName>
</protein>
<sequence>MVSFGALAARLASDLGASVVRPGGPSPSRAALRIRYRGGELTVTATHADGRSLERTVKARGDDAAVQHEAILLAANLARDEAGEIVGALATPPAPPPASAAQAAEPPEGEVPLSVAFLYPLATNFEHPNVTSKFDFSLLYGRVGKIDGLQFGSGIVAASRGVSGLQFAGFGAASGGTIDGAQIAGFGTLSQGRVTGVAVGGYANLSLDGVKGVQVAGAFNLAQTSMTGAQVGGAVNLATGGAKGLQLAGAFNYAKGSATGIQLAGALNLASGDMSGVQIAGAVNVAENVDGMQLGVVNVARRVRGTQIGVVNIADEFDGVPIGVINITRNGIHPMVWFSNLEYTNVGVKFSTKYVYTIIGGYYGSQETGFRNFGTTAVLGGHIPLVAGLDLEIQGALTNLHPRPSEHSNSKDGNLWIAPQAMVGYSFAPHLRVFAGGGARFPLIVDIGNDVVRPEVLGGIQF</sequence>
<keyword evidence="2" id="KW-1185">Reference proteome</keyword>
<dbReference type="NCBIfam" id="NF047436">
    <property type="entry name" value="LA_2272_repeat"/>
    <property type="match status" value="1"/>
</dbReference>
<dbReference type="Proteomes" id="UP000064967">
    <property type="component" value="Chromosome"/>
</dbReference>
<dbReference type="KEGG" id="llu:AKJ09_02024"/>
<dbReference type="OrthoDB" id="5496667at2"/>
<dbReference type="RefSeq" id="WP_146646818.1">
    <property type="nucleotide sequence ID" value="NZ_CP012333.1"/>
</dbReference>
<organism evidence="1 2">
    <name type="scientific">Labilithrix luteola</name>
    <dbReference type="NCBI Taxonomy" id="1391654"/>
    <lineage>
        <taxon>Bacteria</taxon>
        <taxon>Pseudomonadati</taxon>
        <taxon>Myxococcota</taxon>
        <taxon>Polyangia</taxon>
        <taxon>Polyangiales</taxon>
        <taxon>Labilitrichaceae</taxon>
        <taxon>Labilithrix</taxon>
    </lineage>
</organism>
<dbReference type="InterPro" id="IPR058093">
    <property type="entry name" value="LA_2272-like"/>
</dbReference>
<evidence type="ECO:0000313" key="1">
    <source>
        <dbReference type="EMBL" id="AKU95360.1"/>
    </source>
</evidence>
<proteinExistence type="predicted"/>
<gene>
    <name evidence="1" type="ORF">AKJ09_02024</name>
</gene>
<evidence type="ECO:0000313" key="2">
    <source>
        <dbReference type="Proteomes" id="UP000064967"/>
    </source>
</evidence>